<dbReference type="InterPro" id="IPR001791">
    <property type="entry name" value="Laminin_G"/>
</dbReference>
<dbReference type="PANTHER" id="PTHR15036">
    <property type="entry name" value="PIKACHURIN-LIKE PROTEIN"/>
    <property type="match status" value="1"/>
</dbReference>
<evidence type="ECO:0000313" key="3">
    <source>
        <dbReference type="EMBL" id="GFY59396.1"/>
    </source>
</evidence>
<organism evidence="3 4">
    <name type="scientific">Trichonephila inaurata madagascariensis</name>
    <dbReference type="NCBI Taxonomy" id="2747483"/>
    <lineage>
        <taxon>Eukaryota</taxon>
        <taxon>Metazoa</taxon>
        <taxon>Ecdysozoa</taxon>
        <taxon>Arthropoda</taxon>
        <taxon>Chelicerata</taxon>
        <taxon>Arachnida</taxon>
        <taxon>Araneae</taxon>
        <taxon>Araneomorphae</taxon>
        <taxon>Entelegynae</taxon>
        <taxon>Araneoidea</taxon>
        <taxon>Nephilidae</taxon>
        <taxon>Trichonephila</taxon>
        <taxon>Trichonephila inaurata</taxon>
    </lineage>
</organism>
<sequence>MGEGVLISDQPVILRSWNTLTIYRDRWDAWMQLNSGTQVQGRSKGLFSRITFRLNLYLGGSPNQSLVADRTQVQTNFHGCLRHLAINRHVYDFRIHPRGDALEGNDIGMLSLDANIHSVRSCSFILQ</sequence>
<accession>A0A8X6XXU1</accession>
<feature type="domain" description="Laminin G" evidence="2">
    <location>
        <begin position="1"/>
        <end position="122"/>
    </location>
</feature>
<evidence type="ECO:0000256" key="1">
    <source>
        <dbReference type="PROSITE-ProRule" id="PRU00122"/>
    </source>
</evidence>
<dbReference type="OrthoDB" id="6515763at2759"/>
<dbReference type="Proteomes" id="UP000886998">
    <property type="component" value="Unassembled WGS sequence"/>
</dbReference>
<proteinExistence type="predicted"/>
<comment type="caution">
    <text evidence="3">The sequence shown here is derived from an EMBL/GenBank/DDBJ whole genome shotgun (WGS) entry which is preliminary data.</text>
</comment>
<dbReference type="GO" id="GO:0016020">
    <property type="term" value="C:membrane"/>
    <property type="evidence" value="ECO:0007669"/>
    <property type="project" value="UniProtKB-SubCell"/>
</dbReference>
<dbReference type="Pfam" id="PF00054">
    <property type="entry name" value="Laminin_G_1"/>
    <property type="match status" value="1"/>
</dbReference>
<dbReference type="SUPFAM" id="SSF49899">
    <property type="entry name" value="Concanavalin A-like lectins/glucanases"/>
    <property type="match status" value="1"/>
</dbReference>
<dbReference type="PROSITE" id="PS50025">
    <property type="entry name" value="LAM_G_DOMAIN"/>
    <property type="match status" value="1"/>
</dbReference>
<evidence type="ECO:0000313" key="4">
    <source>
        <dbReference type="Proteomes" id="UP000886998"/>
    </source>
</evidence>
<evidence type="ECO:0000259" key="2">
    <source>
        <dbReference type="PROSITE" id="PS50025"/>
    </source>
</evidence>
<dbReference type="AlphaFoldDB" id="A0A8X6XXU1"/>
<dbReference type="Gene3D" id="2.60.120.200">
    <property type="match status" value="1"/>
</dbReference>
<keyword evidence="4" id="KW-1185">Reference proteome</keyword>
<dbReference type="PANTHER" id="PTHR15036:SF85">
    <property type="entry name" value="SP2353, ISOFORM A"/>
    <property type="match status" value="1"/>
</dbReference>
<gene>
    <name evidence="3" type="ORF">TNIN_318461</name>
</gene>
<reference evidence="3" key="1">
    <citation type="submission" date="2020-08" db="EMBL/GenBank/DDBJ databases">
        <title>Multicomponent nature underlies the extraordinary mechanical properties of spider dragline silk.</title>
        <authorList>
            <person name="Kono N."/>
            <person name="Nakamura H."/>
            <person name="Mori M."/>
            <person name="Yoshida Y."/>
            <person name="Ohtoshi R."/>
            <person name="Malay A.D."/>
            <person name="Moran D.A.P."/>
            <person name="Tomita M."/>
            <person name="Numata K."/>
            <person name="Arakawa K."/>
        </authorList>
    </citation>
    <scope>NUCLEOTIDE SEQUENCE</scope>
</reference>
<dbReference type="EMBL" id="BMAV01012601">
    <property type="protein sequence ID" value="GFY59396.1"/>
    <property type="molecule type" value="Genomic_DNA"/>
</dbReference>
<name>A0A8X6XXU1_9ARAC</name>
<protein>
    <recommendedName>
        <fullName evidence="2">Laminin G domain-containing protein</fullName>
    </recommendedName>
</protein>
<dbReference type="InterPro" id="IPR050372">
    <property type="entry name" value="Neurexin-related_CASP"/>
</dbReference>
<comment type="caution">
    <text evidence="1">Lacks conserved residue(s) required for the propagation of feature annotation.</text>
</comment>
<dbReference type="InterPro" id="IPR013320">
    <property type="entry name" value="ConA-like_dom_sf"/>
</dbReference>